<dbReference type="EMBL" id="VIGI01000011">
    <property type="protein sequence ID" value="KAB8294254.1"/>
    <property type="molecule type" value="Genomic_DNA"/>
</dbReference>
<organism evidence="1 2">
    <name type="scientific">Monilinia laxa</name>
    <name type="common">Brown rot fungus</name>
    <name type="synonym">Sclerotinia laxa</name>
    <dbReference type="NCBI Taxonomy" id="61186"/>
    <lineage>
        <taxon>Eukaryota</taxon>
        <taxon>Fungi</taxon>
        <taxon>Dikarya</taxon>
        <taxon>Ascomycota</taxon>
        <taxon>Pezizomycotina</taxon>
        <taxon>Leotiomycetes</taxon>
        <taxon>Helotiales</taxon>
        <taxon>Sclerotiniaceae</taxon>
        <taxon>Monilinia</taxon>
    </lineage>
</organism>
<dbReference type="Proteomes" id="UP000326757">
    <property type="component" value="Unassembled WGS sequence"/>
</dbReference>
<reference evidence="1 2" key="1">
    <citation type="submission" date="2019-06" db="EMBL/GenBank/DDBJ databases">
        <title>Genome Sequence of the Brown Rot Fungal Pathogen Monilinia laxa.</title>
        <authorList>
            <person name="De Miccolis Angelini R.M."/>
            <person name="Landi L."/>
            <person name="Abate D."/>
            <person name="Pollastro S."/>
            <person name="Romanazzi G."/>
            <person name="Faretra F."/>
        </authorList>
    </citation>
    <scope>NUCLEOTIDE SEQUENCE [LARGE SCALE GENOMIC DNA]</scope>
    <source>
        <strain evidence="1 2">Mlax316</strain>
    </source>
</reference>
<accession>A0A5N6JYL7</accession>
<evidence type="ECO:0000313" key="2">
    <source>
        <dbReference type="Proteomes" id="UP000326757"/>
    </source>
</evidence>
<dbReference type="AlphaFoldDB" id="A0A5N6JYL7"/>
<gene>
    <name evidence="1" type="ORF">EYC80_009681</name>
</gene>
<keyword evidence="2" id="KW-1185">Reference proteome</keyword>
<proteinExistence type="predicted"/>
<sequence>MSQVFTHHFLSIFLPSAFDTPMCSTHPVNQACSSSIRGTSLFSVHALHSTYRANWVSCLPNHSLLLSASSPFGYSKLLYLTEPWEWEIALTVYGCDRE</sequence>
<evidence type="ECO:0000313" key="1">
    <source>
        <dbReference type="EMBL" id="KAB8294254.1"/>
    </source>
</evidence>
<name>A0A5N6JYL7_MONLA</name>
<protein>
    <submittedName>
        <fullName evidence="1">Uncharacterized protein</fullName>
    </submittedName>
</protein>
<comment type="caution">
    <text evidence="1">The sequence shown here is derived from an EMBL/GenBank/DDBJ whole genome shotgun (WGS) entry which is preliminary data.</text>
</comment>